<sequence>MMDSTFGNVFLFLTDLAWKSRLTIPLLVTTAFLVMDIRLQIEINIQTGQVNASDLDEPEEGLEDQVARGANAMEEESDVYTDDLEEYNSEYTIGDDNSSDSSRYSVDVYDELGSEYGLENDLDAYSASDMHF</sequence>
<dbReference type="RefSeq" id="XP_017859678.1">
    <property type="nucleotide sequence ID" value="XM_018004189.1"/>
</dbReference>
<evidence type="ECO:0000313" key="2">
    <source>
        <dbReference type="RefSeq" id="XP_017859678.1"/>
    </source>
</evidence>
<name>A0ABM1NXJ2_DROAR</name>
<reference evidence="2" key="3">
    <citation type="submission" date="2025-08" db="UniProtKB">
        <authorList>
            <consortium name="RefSeq"/>
        </authorList>
    </citation>
    <scope>IDENTIFICATION</scope>
    <source>
        <tissue evidence="2">Whole organism</tissue>
    </source>
</reference>
<proteinExistence type="predicted"/>
<gene>
    <name evidence="2" type="primary">LOC108611499</name>
</gene>
<protein>
    <submittedName>
        <fullName evidence="2">Uncharacterized protein LOC108611499</fullName>
    </submittedName>
</protein>
<evidence type="ECO:0000313" key="1">
    <source>
        <dbReference type="Proteomes" id="UP000694904"/>
    </source>
</evidence>
<reference evidence="1" key="2">
    <citation type="journal article" date="2016" name="G3 (Bethesda)">
        <title>Genome Evolution in Three Species of Cactophilic Drosophila.</title>
        <authorList>
            <person name="Sanchez-Flores A."/>
            <person name="Penazola F."/>
            <person name="Carpinteyro-Ponce J."/>
            <person name="Nazario-Yepiz N."/>
            <person name="Abreu-Goodger C."/>
            <person name="Machado C.A."/>
            <person name="Markow T.A."/>
        </authorList>
    </citation>
    <scope>NUCLEOTIDE SEQUENCE [LARGE SCALE GENOMIC DNA]</scope>
</reference>
<dbReference type="GeneID" id="108611499"/>
<reference evidence="1" key="1">
    <citation type="journal article" date="1997" name="Nucleic Acids Res.">
        <title>tRNAscan-SE: a program for improved detection of transfer RNA genes in genomic sequence.</title>
        <authorList>
            <person name="Lowe T.M."/>
            <person name="Eddy S.R."/>
        </authorList>
    </citation>
    <scope>NUCLEOTIDE SEQUENCE [LARGE SCALE GENOMIC DNA]</scope>
</reference>
<accession>A0ABM1NXJ2</accession>
<dbReference type="Proteomes" id="UP000694904">
    <property type="component" value="Chromosome 2"/>
</dbReference>
<keyword evidence="1" id="KW-1185">Reference proteome</keyword>
<organism evidence="1 2">
    <name type="scientific">Drosophila arizonae</name>
    <name type="common">Fruit fly</name>
    <dbReference type="NCBI Taxonomy" id="7263"/>
    <lineage>
        <taxon>Eukaryota</taxon>
        <taxon>Metazoa</taxon>
        <taxon>Ecdysozoa</taxon>
        <taxon>Arthropoda</taxon>
        <taxon>Hexapoda</taxon>
        <taxon>Insecta</taxon>
        <taxon>Pterygota</taxon>
        <taxon>Neoptera</taxon>
        <taxon>Endopterygota</taxon>
        <taxon>Diptera</taxon>
        <taxon>Brachycera</taxon>
        <taxon>Muscomorpha</taxon>
        <taxon>Ephydroidea</taxon>
        <taxon>Drosophilidae</taxon>
        <taxon>Drosophila</taxon>
    </lineage>
</organism>